<dbReference type="OrthoDB" id="406152at2759"/>
<sequence length="136" mass="14708">MIPTPDISHLTARDYDLVYEPAEDTFLLLDALEHDFDDLKALSPATCLEIGSGTGCVSSFIGQILGSSTLYLCTDINSHACNYSFEPNTHLFCSAFLSPSGSECLRTSGCMGRGLSWDAGHKQIPRCGRRPSLTQG</sequence>
<name>A0A9P7V3H4_9AGAR</name>
<organism evidence="4 5">
    <name type="scientific">Marasmius oreades</name>
    <name type="common">fairy-ring Marasmius</name>
    <dbReference type="NCBI Taxonomy" id="181124"/>
    <lineage>
        <taxon>Eukaryota</taxon>
        <taxon>Fungi</taxon>
        <taxon>Dikarya</taxon>
        <taxon>Basidiomycota</taxon>
        <taxon>Agaricomycotina</taxon>
        <taxon>Agaricomycetes</taxon>
        <taxon>Agaricomycetidae</taxon>
        <taxon>Agaricales</taxon>
        <taxon>Marasmiineae</taxon>
        <taxon>Marasmiaceae</taxon>
        <taxon>Marasmius</taxon>
    </lineage>
</organism>
<evidence type="ECO:0000256" key="2">
    <source>
        <dbReference type="ARBA" id="ARBA00022679"/>
    </source>
</evidence>
<protein>
    <submittedName>
        <fullName evidence="4">Uncharacterized protein</fullName>
    </submittedName>
</protein>
<reference evidence="4" key="1">
    <citation type="journal article" date="2021" name="Genome Biol. Evol.">
        <title>The assembled and annotated genome of the fairy-ring fungus Marasmius oreades.</title>
        <authorList>
            <person name="Hiltunen M."/>
            <person name="Ament-Velasquez S.L."/>
            <person name="Johannesson H."/>
        </authorList>
    </citation>
    <scope>NUCLEOTIDE SEQUENCE</scope>
    <source>
        <strain evidence="4">03SP1</strain>
    </source>
</reference>
<evidence type="ECO:0000313" key="5">
    <source>
        <dbReference type="Proteomes" id="UP001049176"/>
    </source>
</evidence>
<dbReference type="GeneID" id="66070467"/>
<evidence type="ECO:0000256" key="3">
    <source>
        <dbReference type="ARBA" id="ARBA00022691"/>
    </source>
</evidence>
<evidence type="ECO:0000313" key="4">
    <source>
        <dbReference type="EMBL" id="KAG7099558.1"/>
    </source>
</evidence>
<dbReference type="GO" id="GO:0032259">
    <property type="term" value="P:methylation"/>
    <property type="evidence" value="ECO:0007669"/>
    <property type="project" value="UniProtKB-KW"/>
</dbReference>
<keyword evidence="3" id="KW-0949">S-adenosyl-L-methionine</keyword>
<keyword evidence="5" id="KW-1185">Reference proteome</keyword>
<dbReference type="Gene3D" id="3.40.50.150">
    <property type="entry name" value="Vaccinia Virus protein VP39"/>
    <property type="match status" value="1"/>
</dbReference>
<dbReference type="AlphaFoldDB" id="A0A9P7V3H4"/>
<dbReference type="PANTHER" id="PTHR45875">
    <property type="entry name" value="METHYLTRANSFERASE N6AMT1"/>
    <property type="match status" value="1"/>
</dbReference>
<dbReference type="SUPFAM" id="SSF53335">
    <property type="entry name" value="S-adenosyl-L-methionine-dependent methyltransferases"/>
    <property type="match status" value="1"/>
</dbReference>
<dbReference type="RefSeq" id="XP_043016028.1">
    <property type="nucleotide sequence ID" value="XM_043147323.1"/>
</dbReference>
<dbReference type="GO" id="GO:0008757">
    <property type="term" value="F:S-adenosylmethionine-dependent methyltransferase activity"/>
    <property type="evidence" value="ECO:0007669"/>
    <property type="project" value="TreeGrafter"/>
</dbReference>
<dbReference type="Proteomes" id="UP001049176">
    <property type="component" value="Chromosome 1"/>
</dbReference>
<comment type="caution">
    <text evidence="4">The sequence shown here is derived from an EMBL/GenBank/DDBJ whole genome shotgun (WGS) entry which is preliminary data.</text>
</comment>
<dbReference type="GO" id="GO:0035657">
    <property type="term" value="C:eRF1 methyltransferase complex"/>
    <property type="evidence" value="ECO:0007669"/>
    <property type="project" value="TreeGrafter"/>
</dbReference>
<keyword evidence="2" id="KW-0808">Transferase</keyword>
<dbReference type="InterPro" id="IPR029063">
    <property type="entry name" value="SAM-dependent_MTases_sf"/>
</dbReference>
<dbReference type="InterPro" id="IPR052190">
    <property type="entry name" value="Euk-Arch_PrmC-MTase"/>
</dbReference>
<gene>
    <name evidence="4" type="ORF">E1B28_001391</name>
</gene>
<evidence type="ECO:0000256" key="1">
    <source>
        <dbReference type="ARBA" id="ARBA00022603"/>
    </source>
</evidence>
<dbReference type="PANTHER" id="PTHR45875:SF1">
    <property type="entry name" value="METHYLTRANSFERASE N6AMT1"/>
    <property type="match status" value="1"/>
</dbReference>
<dbReference type="GO" id="GO:0008276">
    <property type="term" value="F:protein methyltransferase activity"/>
    <property type="evidence" value="ECO:0007669"/>
    <property type="project" value="TreeGrafter"/>
</dbReference>
<dbReference type="KEGG" id="more:E1B28_001391"/>
<proteinExistence type="predicted"/>
<dbReference type="EMBL" id="CM032181">
    <property type="protein sequence ID" value="KAG7099558.1"/>
    <property type="molecule type" value="Genomic_DNA"/>
</dbReference>
<keyword evidence="1" id="KW-0489">Methyltransferase</keyword>
<accession>A0A9P7V3H4</accession>